<sequence length="305" mass="32519">MNSFTYDISGGGVTVRVTVTEIDGDLRFDLDVLEISGTIGDLNALYLDILDESLLDGLSVVGADVTGTAFDANSVTKIDNFTTIKGEVLKEFGAFDLGVQFGTQGIGKDDIQSVSFVLTHESEALTLDLFIGQDTAARLTSVGEIDGSRDRSLKIGGVADPIDLPDDDGPIVDEPPVEEDPVGEDDPIIEEPPVEEEPVGEDGPIVEEPPVEEEPVGEDDPIIEEPPVEEEPTDDVILGEDVPADDEFVFVDDTPVDEGPADADVPEVVIGEEPEIIIGEDLVFDEEWLIGEGPIPEYGADDIIG</sequence>
<feature type="region of interest" description="Disordered" evidence="1">
    <location>
        <begin position="156"/>
        <end position="235"/>
    </location>
</feature>
<keyword evidence="3" id="KW-1185">Reference proteome</keyword>
<dbReference type="Proteomes" id="UP000199110">
    <property type="component" value="Unassembled WGS sequence"/>
</dbReference>
<evidence type="ECO:0000313" key="3">
    <source>
        <dbReference type="Proteomes" id="UP000199110"/>
    </source>
</evidence>
<dbReference type="EMBL" id="FORA01000004">
    <property type="protein sequence ID" value="SFJ58884.1"/>
    <property type="molecule type" value="Genomic_DNA"/>
</dbReference>
<dbReference type="OrthoDB" id="9773411at2"/>
<feature type="compositionally biased region" description="Acidic residues" evidence="1">
    <location>
        <begin position="209"/>
        <end position="235"/>
    </location>
</feature>
<organism evidence="2 3">
    <name type="scientific">Jannaschia pohangensis</name>
    <dbReference type="NCBI Taxonomy" id="390807"/>
    <lineage>
        <taxon>Bacteria</taxon>
        <taxon>Pseudomonadati</taxon>
        <taxon>Pseudomonadota</taxon>
        <taxon>Alphaproteobacteria</taxon>
        <taxon>Rhodobacterales</taxon>
        <taxon>Roseobacteraceae</taxon>
        <taxon>Jannaschia</taxon>
    </lineage>
</organism>
<dbReference type="AlphaFoldDB" id="A0A1I3SJG9"/>
<dbReference type="RefSeq" id="WP_092783019.1">
    <property type="nucleotide sequence ID" value="NZ_FORA01000004.1"/>
</dbReference>
<name>A0A1I3SJG9_9RHOB</name>
<reference evidence="2 3" key="1">
    <citation type="submission" date="2016-10" db="EMBL/GenBank/DDBJ databases">
        <authorList>
            <person name="de Groot N.N."/>
        </authorList>
    </citation>
    <scope>NUCLEOTIDE SEQUENCE [LARGE SCALE GENOMIC DNA]</scope>
    <source>
        <strain evidence="2 3">DSM 19073</strain>
    </source>
</reference>
<protein>
    <submittedName>
        <fullName evidence="2">Uncharacterized protein</fullName>
    </submittedName>
</protein>
<accession>A0A1I3SJG9</accession>
<evidence type="ECO:0000256" key="1">
    <source>
        <dbReference type="SAM" id="MobiDB-lite"/>
    </source>
</evidence>
<dbReference type="STRING" id="390807.SAMN04488095_3179"/>
<feature type="compositionally biased region" description="Acidic residues" evidence="1">
    <location>
        <begin position="163"/>
        <end position="200"/>
    </location>
</feature>
<proteinExistence type="predicted"/>
<evidence type="ECO:0000313" key="2">
    <source>
        <dbReference type="EMBL" id="SFJ58884.1"/>
    </source>
</evidence>
<gene>
    <name evidence="2" type="ORF">SAMN04488095_3179</name>
</gene>